<comment type="caution">
    <text evidence="1">The sequence shown here is derived from an EMBL/GenBank/DDBJ whole genome shotgun (WGS) entry which is preliminary data.</text>
</comment>
<keyword evidence="2" id="KW-1185">Reference proteome</keyword>
<dbReference type="Proteomes" id="UP000319769">
    <property type="component" value="Unassembled WGS sequence"/>
</dbReference>
<reference evidence="1" key="1">
    <citation type="submission" date="2019-09" db="EMBL/GenBank/DDBJ databases">
        <authorList>
            <person name="Teo W.F.A."/>
            <person name="Duangmal K."/>
        </authorList>
    </citation>
    <scope>NUCLEOTIDE SEQUENCE [LARGE SCALE GENOMIC DNA]</scope>
    <source>
        <strain evidence="1">K81G1</strain>
    </source>
</reference>
<dbReference type="OrthoDB" id="3422149at2"/>
<proteinExistence type="predicted"/>
<dbReference type="RefSeq" id="WP_144752427.1">
    <property type="nucleotide sequence ID" value="NZ_VMNW02000020.1"/>
</dbReference>
<evidence type="ECO:0000313" key="1">
    <source>
        <dbReference type="EMBL" id="KAA9160681.1"/>
    </source>
</evidence>
<sequence length="244" mass="27692">MWKRRSTFIRFGGEIPSRDVGLSFSADFVAEWRPGRRGLQRNPEAVVRVAVADAARAASGYSILECSSAQDRVDSELGRLREDGRGEVRITSATARLYVPASVMEEAREHQSRLRREKLEDQLLSHEITRLERFRRSVLANPGSAMAYWFMQHPDDIEIDSYGKIKTLLGEISDNDAEQSWREAGRILVEFTRALSWEEKVRLIELVEAGMARFGHPDEARRFAEYLNPGARGTTPGRSPRTGQ</sequence>
<gene>
    <name evidence="1" type="ORF">FPZ12_016145</name>
</gene>
<dbReference type="EMBL" id="VMNW02000020">
    <property type="protein sequence ID" value="KAA9160681.1"/>
    <property type="molecule type" value="Genomic_DNA"/>
</dbReference>
<protein>
    <submittedName>
        <fullName evidence="1">Uncharacterized protein</fullName>
    </submittedName>
</protein>
<organism evidence="1 2">
    <name type="scientific">Amycolatopsis acidicola</name>
    <dbReference type="NCBI Taxonomy" id="2596893"/>
    <lineage>
        <taxon>Bacteria</taxon>
        <taxon>Bacillati</taxon>
        <taxon>Actinomycetota</taxon>
        <taxon>Actinomycetes</taxon>
        <taxon>Pseudonocardiales</taxon>
        <taxon>Pseudonocardiaceae</taxon>
        <taxon>Amycolatopsis</taxon>
    </lineage>
</organism>
<dbReference type="AlphaFoldDB" id="A0A5N0V6M0"/>
<name>A0A5N0V6M0_9PSEU</name>
<accession>A0A5N0V6M0</accession>
<evidence type="ECO:0000313" key="2">
    <source>
        <dbReference type="Proteomes" id="UP000319769"/>
    </source>
</evidence>